<dbReference type="AlphaFoldDB" id="A0A816FNH4"/>
<evidence type="ECO:0000313" key="5">
    <source>
        <dbReference type="EMBL" id="CAF4080416.1"/>
    </source>
</evidence>
<evidence type="ECO:0000313" key="4">
    <source>
        <dbReference type="EMBL" id="CAF3965930.1"/>
    </source>
</evidence>
<dbReference type="EMBL" id="CAJOBJ010007212">
    <property type="protein sequence ID" value="CAF4080416.1"/>
    <property type="molecule type" value="Genomic_DNA"/>
</dbReference>
<protein>
    <submittedName>
        <fullName evidence="2">Uncharacterized protein</fullName>
    </submittedName>
</protein>
<dbReference type="EMBL" id="CAJNOV010001033">
    <property type="protein sequence ID" value="CAF1046278.1"/>
    <property type="molecule type" value="Genomic_DNA"/>
</dbReference>
<reference evidence="2" key="1">
    <citation type="submission" date="2021-02" db="EMBL/GenBank/DDBJ databases">
        <authorList>
            <person name="Nowell W R."/>
        </authorList>
    </citation>
    <scope>NUCLEOTIDE SEQUENCE</scope>
</reference>
<dbReference type="EMBL" id="CAJNOW010018240">
    <property type="protein sequence ID" value="CAF1663800.1"/>
    <property type="molecule type" value="Genomic_DNA"/>
</dbReference>
<dbReference type="EMBL" id="CAJOBH010003785">
    <property type="protein sequence ID" value="CAF3965930.1"/>
    <property type="molecule type" value="Genomic_DNA"/>
</dbReference>
<evidence type="ECO:0000313" key="2">
    <source>
        <dbReference type="EMBL" id="CAF1663800.1"/>
    </source>
</evidence>
<sequence length="265" mass="30989">MKHVFSTLHSALIKKLHKLDLSENSSISNSASSGPTVILKKAGAIPAPLNELLQSPNFEGITLIWYDPHQLECIDFIKSIKDEKIFLITSGKAASTLLPEIIELKQVDSVFIFCWKIEKYQDLLQKYESLVGIYTDRSILINAIKENVDLLQKQLNAFSFYNEHEEKAIRDLSQESAEFIWFQLFKDVILRMPTNSNAKEQLIQFCREYYRGNQKEYNNIDEFERSYKKEKCIFWYTRETFLYKLVNKALRTEDMAQLHVSILHC</sequence>
<proteinExistence type="predicted"/>
<gene>
    <name evidence="4" type="ORF">BYL167_LOCUS11808</name>
    <name evidence="1" type="ORF">CJN711_LOCUS4521</name>
    <name evidence="5" type="ORF">GIL414_LOCUS16031</name>
    <name evidence="2" type="ORF">KQP761_LOCUS32645</name>
    <name evidence="3" type="ORF">MBJ925_LOCUS9331</name>
</gene>
<name>A0A816FNH4_9BILA</name>
<dbReference type="Proteomes" id="UP000663855">
    <property type="component" value="Unassembled WGS sequence"/>
</dbReference>
<evidence type="ECO:0000313" key="1">
    <source>
        <dbReference type="EMBL" id="CAF1046278.1"/>
    </source>
</evidence>
<organism evidence="2 6">
    <name type="scientific">Rotaria magnacalcarata</name>
    <dbReference type="NCBI Taxonomy" id="392030"/>
    <lineage>
        <taxon>Eukaryota</taxon>
        <taxon>Metazoa</taxon>
        <taxon>Spiralia</taxon>
        <taxon>Gnathifera</taxon>
        <taxon>Rotifera</taxon>
        <taxon>Eurotatoria</taxon>
        <taxon>Bdelloidea</taxon>
        <taxon>Philodinida</taxon>
        <taxon>Philodinidae</taxon>
        <taxon>Rotaria</taxon>
    </lineage>
</organism>
<evidence type="ECO:0000313" key="6">
    <source>
        <dbReference type="Proteomes" id="UP000663834"/>
    </source>
</evidence>
<dbReference type="Proteomes" id="UP000663834">
    <property type="component" value="Unassembled WGS sequence"/>
</dbReference>
<dbReference type="Proteomes" id="UP000663824">
    <property type="component" value="Unassembled WGS sequence"/>
</dbReference>
<accession>A0A816FNH4</accession>
<dbReference type="OrthoDB" id="10049799at2759"/>
<dbReference type="Proteomes" id="UP000681967">
    <property type="component" value="Unassembled WGS sequence"/>
</dbReference>
<evidence type="ECO:0000313" key="3">
    <source>
        <dbReference type="EMBL" id="CAF2022456.1"/>
    </source>
</evidence>
<comment type="caution">
    <text evidence="2">The sequence shown here is derived from an EMBL/GenBank/DDBJ whole genome shotgun (WGS) entry which is preliminary data.</text>
</comment>
<dbReference type="EMBL" id="CAJNRE010003493">
    <property type="protein sequence ID" value="CAF2022456.1"/>
    <property type="molecule type" value="Genomic_DNA"/>
</dbReference>
<dbReference type="Proteomes" id="UP000681720">
    <property type="component" value="Unassembled WGS sequence"/>
</dbReference>